<keyword evidence="5" id="KW-1185">Reference proteome</keyword>
<organism evidence="4 5">
    <name type="scientific">Babesia microti (strain RI)</name>
    <dbReference type="NCBI Taxonomy" id="1133968"/>
    <lineage>
        <taxon>Eukaryota</taxon>
        <taxon>Sar</taxon>
        <taxon>Alveolata</taxon>
        <taxon>Apicomplexa</taxon>
        <taxon>Aconoidasida</taxon>
        <taxon>Piroplasmida</taxon>
        <taxon>Babesiidae</taxon>
        <taxon>Babesia</taxon>
    </lineage>
</organism>
<dbReference type="KEGG" id="bmic:BmR1_04g09125"/>
<dbReference type="Proteomes" id="UP000002899">
    <property type="component" value="Chromosome IV"/>
</dbReference>
<name>I7JDT5_BABMR</name>
<dbReference type="GO" id="GO:0042273">
    <property type="term" value="P:ribosomal large subunit biogenesis"/>
    <property type="evidence" value="ECO:0007669"/>
    <property type="project" value="TreeGrafter"/>
</dbReference>
<dbReference type="GeneID" id="24426454"/>
<dbReference type="GO" id="GO:0030691">
    <property type="term" value="C:Noc2p-Noc3p complex"/>
    <property type="evidence" value="ECO:0007669"/>
    <property type="project" value="TreeGrafter"/>
</dbReference>
<evidence type="ECO:0000256" key="1">
    <source>
        <dbReference type="ARBA" id="ARBA00004123"/>
    </source>
</evidence>
<protein>
    <submittedName>
        <fullName evidence="4">NOC2, nucleolar complex protein 2</fullName>
    </submittedName>
</protein>
<comment type="similarity">
    <text evidence="2">Belongs to the NOC2 family.</text>
</comment>
<reference evidence="4 5" key="3">
    <citation type="journal article" date="2016" name="Sci. Rep.">
        <title>Genome-wide diversity and gene expression profiling of Babesia microti isolates identify polymorphic genes that mediate host-pathogen interactions.</title>
        <authorList>
            <person name="Silva J.C."/>
            <person name="Cornillot E."/>
            <person name="McCracken C."/>
            <person name="Usmani-Brown S."/>
            <person name="Dwivedi A."/>
            <person name="Ifeonu O.O."/>
            <person name="Crabtree J."/>
            <person name="Gotia H.T."/>
            <person name="Virji A.Z."/>
            <person name="Reynes C."/>
            <person name="Colinge J."/>
            <person name="Kumar V."/>
            <person name="Lawres L."/>
            <person name="Pazzi J.E."/>
            <person name="Pablo J.V."/>
            <person name="Hung C."/>
            <person name="Brancato J."/>
            <person name="Kumari P."/>
            <person name="Orvis J."/>
            <person name="Tretina K."/>
            <person name="Chibucos M."/>
            <person name="Ott S."/>
            <person name="Sadzewicz L."/>
            <person name="Sengamalay N."/>
            <person name="Shetty A.C."/>
            <person name="Su Q."/>
            <person name="Tallon L."/>
            <person name="Fraser C.M."/>
            <person name="Frutos R."/>
            <person name="Molina D.M."/>
            <person name="Krause P.J."/>
            <person name="Ben Mamoun C."/>
        </authorList>
    </citation>
    <scope>NUCLEOTIDE SEQUENCE [LARGE SCALE GENOMIC DNA]</scope>
    <source>
        <strain evidence="4 5">RI</strain>
    </source>
</reference>
<dbReference type="EMBL" id="LN871599">
    <property type="protein sequence ID" value="CCF76000.1"/>
    <property type="molecule type" value="Genomic_DNA"/>
</dbReference>
<keyword evidence="3" id="KW-0539">Nucleus</keyword>
<dbReference type="RefSeq" id="XP_012650408.1">
    <property type="nucleotide sequence ID" value="XM_012794954.1"/>
</dbReference>
<dbReference type="PANTHER" id="PTHR12687:SF4">
    <property type="entry name" value="NUCLEOLAR COMPLEX PROTEIN 2 HOMOLOG"/>
    <property type="match status" value="1"/>
</dbReference>
<dbReference type="PANTHER" id="PTHR12687">
    <property type="entry name" value="NUCLEOLAR COMPLEX 2 AND RAD4-RELATED"/>
    <property type="match status" value="1"/>
</dbReference>
<comment type="subcellular location">
    <subcellularLocation>
        <location evidence="1">Nucleus</location>
    </subcellularLocation>
</comment>
<reference evidence="4 5" key="1">
    <citation type="journal article" date="2012" name="Nucleic Acids Res.">
        <title>Sequencing of the smallest Apicomplexan genome from the human pathogen Babesia microti.</title>
        <authorList>
            <person name="Cornillot E."/>
            <person name="Hadj-Kaddour K."/>
            <person name="Dassouli A."/>
            <person name="Noel B."/>
            <person name="Ranwez V."/>
            <person name="Vacherie B."/>
            <person name="Augagneur Y."/>
            <person name="Bres V."/>
            <person name="Duclos A."/>
            <person name="Randazzo S."/>
            <person name="Carcy B."/>
            <person name="Debierre-Grockiego F."/>
            <person name="Delbecq S."/>
            <person name="Moubri-Menage K."/>
            <person name="Shams-Eldin H."/>
            <person name="Usmani-Brown S."/>
            <person name="Bringaud F."/>
            <person name="Wincker P."/>
            <person name="Vivares C.P."/>
            <person name="Schwarz R.T."/>
            <person name="Schetters T.P."/>
            <person name="Krause P.J."/>
            <person name="Gorenflot A."/>
            <person name="Berry V."/>
            <person name="Barbe V."/>
            <person name="Ben Mamoun C."/>
        </authorList>
    </citation>
    <scope>NUCLEOTIDE SEQUENCE [LARGE SCALE GENOMIC DNA]</scope>
    <source>
        <strain evidence="4 5">RI</strain>
    </source>
</reference>
<accession>I7JDT5</accession>
<dbReference type="InterPro" id="IPR005343">
    <property type="entry name" value="Noc2"/>
</dbReference>
<dbReference type="VEuPathDB" id="PiroplasmaDB:BmR1_04g09125"/>
<dbReference type="OrthoDB" id="2414723at2759"/>
<reference evidence="4 5" key="2">
    <citation type="journal article" date="2013" name="PLoS ONE">
        <title>Whole genome mapping and re-organization of the nuclear and mitochondrial genomes of Babesia microti isolates.</title>
        <authorList>
            <person name="Cornillot E."/>
            <person name="Dassouli A."/>
            <person name="Garg A."/>
            <person name="Pachikara N."/>
            <person name="Randazzo S."/>
            <person name="Depoix D."/>
            <person name="Carcy B."/>
            <person name="Delbecq S."/>
            <person name="Frutos R."/>
            <person name="Silva J.C."/>
            <person name="Sutton R."/>
            <person name="Krause P.J."/>
            <person name="Mamoun C.B."/>
        </authorList>
    </citation>
    <scope>NUCLEOTIDE SEQUENCE [LARGE SCALE GENOMIC DNA]</scope>
    <source>
        <strain evidence="4 5">RI</strain>
    </source>
</reference>
<dbReference type="GO" id="GO:0030690">
    <property type="term" value="C:Noc1p-Noc2p complex"/>
    <property type="evidence" value="ECO:0007669"/>
    <property type="project" value="TreeGrafter"/>
</dbReference>
<dbReference type="GO" id="GO:0005654">
    <property type="term" value="C:nucleoplasm"/>
    <property type="evidence" value="ECO:0007669"/>
    <property type="project" value="TreeGrafter"/>
</dbReference>
<evidence type="ECO:0000256" key="3">
    <source>
        <dbReference type="ARBA" id="ARBA00023242"/>
    </source>
</evidence>
<dbReference type="GO" id="GO:0005730">
    <property type="term" value="C:nucleolus"/>
    <property type="evidence" value="ECO:0007669"/>
    <property type="project" value="TreeGrafter"/>
</dbReference>
<dbReference type="AlphaFoldDB" id="I7JDT5"/>
<evidence type="ECO:0000313" key="5">
    <source>
        <dbReference type="Proteomes" id="UP000002899"/>
    </source>
</evidence>
<evidence type="ECO:0000256" key="2">
    <source>
        <dbReference type="ARBA" id="ARBA00005907"/>
    </source>
</evidence>
<dbReference type="Pfam" id="PF03715">
    <property type="entry name" value="Noc2"/>
    <property type="match status" value="1"/>
</dbReference>
<proteinExistence type="inferred from homology"/>
<sequence>MDSDSDYEEEFEITEDKIQSMLKFCANGSSSSIKKLLKLYHNAIKCRCSKKDENRNKFFIEESVYLDLIAKSQEYASILFNQTGPVVDEGQDYKIKITAKTFVLDTIQLVSSNKSFMDSIKLSLITLSKPNILRWIVAIGHVELHFLKIVFKILSNYPNQGIRLSSFSLLKCYLDMIMLPEYNLTQYGHALHNGLKKYNPNDLSTTKINNFSIGIYKSYLRSLSKGLNPKNWTLSRLSRNCVVELLVMIHSDKLYIVAFRQLRKIGKDTIDAWKKSKLDSICNWAFVESLTIWATVIGRTTPKLDHLVYPLVTISTASLKLGQNNERFAPFILCISKELNHLSRDIDKFIPIASHLLTLLDKLSKSKEYSKVKMPTIGIKNNENNNNNKLLGESHSAYEDTDAEHEYISDEDCGIHVDNHAADKRKPMPELAIFKLSLSQNNKDYNDIMYHVEDLSRIIITQHISLLAHHPSFPEIILPIVKHLKKHKNSKPWIRKLLGLIDESADRIRSLRKEIKFDKVNLDKLIFFKTSKIPIITHSFREMELLEKGIASVLVANSNKQ</sequence>
<evidence type="ECO:0000313" key="4">
    <source>
        <dbReference type="EMBL" id="CCF76000.1"/>
    </source>
</evidence>